<dbReference type="AlphaFoldDB" id="B8C412"/>
<protein>
    <submittedName>
        <fullName evidence="1">Uncharacterized protein</fullName>
    </submittedName>
</protein>
<reference evidence="1 2" key="1">
    <citation type="journal article" date="2004" name="Science">
        <title>The genome of the diatom Thalassiosira pseudonana: ecology, evolution, and metabolism.</title>
        <authorList>
            <person name="Armbrust E.V."/>
            <person name="Berges J.A."/>
            <person name="Bowler C."/>
            <person name="Green B.R."/>
            <person name="Martinez D."/>
            <person name="Putnam N.H."/>
            <person name="Zhou S."/>
            <person name="Allen A.E."/>
            <person name="Apt K.E."/>
            <person name="Bechner M."/>
            <person name="Brzezinski M.A."/>
            <person name="Chaal B.K."/>
            <person name="Chiovitti A."/>
            <person name="Davis A.K."/>
            <person name="Demarest M.S."/>
            <person name="Detter J.C."/>
            <person name="Glavina T."/>
            <person name="Goodstein D."/>
            <person name="Hadi M.Z."/>
            <person name="Hellsten U."/>
            <person name="Hildebrand M."/>
            <person name="Jenkins B.D."/>
            <person name="Jurka J."/>
            <person name="Kapitonov V.V."/>
            <person name="Kroger N."/>
            <person name="Lau W.W."/>
            <person name="Lane T.W."/>
            <person name="Larimer F.W."/>
            <person name="Lippmeier J.C."/>
            <person name="Lucas S."/>
            <person name="Medina M."/>
            <person name="Montsant A."/>
            <person name="Obornik M."/>
            <person name="Parker M.S."/>
            <person name="Palenik B."/>
            <person name="Pazour G.J."/>
            <person name="Richardson P.M."/>
            <person name="Rynearson T.A."/>
            <person name="Saito M.A."/>
            <person name="Schwartz D.C."/>
            <person name="Thamatrakoln K."/>
            <person name="Valentin K."/>
            <person name="Vardi A."/>
            <person name="Wilkerson F.P."/>
            <person name="Rokhsar D.S."/>
        </authorList>
    </citation>
    <scope>NUCLEOTIDE SEQUENCE [LARGE SCALE GENOMIC DNA]</scope>
    <source>
        <strain evidence="1 2">CCMP1335</strain>
    </source>
</reference>
<dbReference type="InParanoid" id="B8C412"/>
<dbReference type="KEGG" id="tps:THAPSDRAFT_5833"/>
<dbReference type="Proteomes" id="UP000001449">
    <property type="component" value="Chromosome 5"/>
</dbReference>
<sequence>MKSSWVVVVIVGSADAFQTRRLHPSRKFSIHQNTSLVSPTLPMSRRCDSTRFYNTEPTSPTVSQTTSNIINNIDDDDGFTALLQSAIHILTTSDTKEGEVDYGSHSYGSASQGQWIYNPMAKEMQVDVLDRLVLKQHQGVGFGGIASLRKSDVQGESSVGIQMGVPPKDDGFMIMQQRDGIRFE</sequence>
<gene>
    <name evidence="1" type="ORF">THAPSDRAFT_5833</name>
</gene>
<evidence type="ECO:0000313" key="1">
    <source>
        <dbReference type="EMBL" id="EED92219.1"/>
    </source>
</evidence>
<proteinExistence type="predicted"/>
<dbReference type="HOGENOM" id="CLU_1471078_0_0_1"/>
<accession>B8C412</accession>
<reference evidence="1 2" key="2">
    <citation type="journal article" date="2008" name="Nature">
        <title>The Phaeodactylum genome reveals the evolutionary history of diatom genomes.</title>
        <authorList>
            <person name="Bowler C."/>
            <person name="Allen A.E."/>
            <person name="Badger J.H."/>
            <person name="Grimwood J."/>
            <person name="Jabbari K."/>
            <person name="Kuo A."/>
            <person name="Maheswari U."/>
            <person name="Martens C."/>
            <person name="Maumus F."/>
            <person name="Otillar R.P."/>
            <person name="Rayko E."/>
            <person name="Salamov A."/>
            <person name="Vandepoele K."/>
            <person name="Beszteri B."/>
            <person name="Gruber A."/>
            <person name="Heijde M."/>
            <person name="Katinka M."/>
            <person name="Mock T."/>
            <person name="Valentin K."/>
            <person name="Verret F."/>
            <person name="Berges J.A."/>
            <person name="Brownlee C."/>
            <person name="Cadoret J.P."/>
            <person name="Chiovitti A."/>
            <person name="Choi C.J."/>
            <person name="Coesel S."/>
            <person name="De Martino A."/>
            <person name="Detter J.C."/>
            <person name="Durkin C."/>
            <person name="Falciatore A."/>
            <person name="Fournet J."/>
            <person name="Haruta M."/>
            <person name="Huysman M.J."/>
            <person name="Jenkins B.D."/>
            <person name="Jiroutova K."/>
            <person name="Jorgensen R.E."/>
            <person name="Joubert Y."/>
            <person name="Kaplan A."/>
            <person name="Kroger N."/>
            <person name="Kroth P.G."/>
            <person name="La Roche J."/>
            <person name="Lindquist E."/>
            <person name="Lommer M."/>
            <person name="Martin-Jezequel V."/>
            <person name="Lopez P.J."/>
            <person name="Lucas S."/>
            <person name="Mangogna M."/>
            <person name="McGinnis K."/>
            <person name="Medlin L.K."/>
            <person name="Montsant A."/>
            <person name="Oudot-Le Secq M.P."/>
            <person name="Napoli C."/>
            <person name="Obornik M."/>
            <person name="Parker M.S."/>
            <person name="Petit J.L."/>
            <person name="Porcel B.M."/>
            <person name="Poulsen N."/>
            <person name="Robison M."/>
            <person name="Rychlewski L."/>
            <person name="Rynearson T.A."/>
            <person name="Schmutz J."/>
            <person name="Shapiro H."/>
            <person name="Siaut M."/>
            <person name="Stanley M."/>
            <person name="Sussman M.R."/>
            <person name="Taylor A.R."/>
            <person name="Vardi A."/>
            <person name="von Dassow P."/>
            <person name="Vyverman W."/>
            <person name="Willis A."/>
            <person name="Wyrwicz L.S."/>
            <person name="Rokhsar D.S."/>
            <person name="Weissenbach J."/>
            <person name="Armbrust E.V."/>
            <person name="Green B.R."/>
            <person name="Van de Peer Y."/>
            <person name="Grigoriev I.V."/>
        </authorList>
    </citation>
    <scope>NUCLEOTIDE SEQUENCE [LARGE SCALE GENOMIC DNA]</scope>
    <source>
        <strain evidence="1 2">CCMP1335</strain>
    </source>
</reference>
<dbReference type="GeneID" id="7442316"/>
<organism evidence="1 2">
    <name type="scientific">Thalassiosira pseudonana</name>
    <name type="common">Marine diatom</name>
    <name type="synonym">Cyclotella nana</name>
    <dbReference type="NCBI Taxonomy" id="35128"/>
    <lineage>
        <taxon>Eukaryota</taxon>
        <taxon>Sar</taxon>
        <taxon>Stramenopiles</taxon>
        <taxon>Ochrophyta</taxon>
        <taxon>Bacillariophyta</taxon>
        <taxon>Coscinodiscophyceae</taxon>
        <taxon>Thalassiosirophycidae</taxon>
        <taxon>Thalassiosirales</taxon>
        <taxon>Thalassiosiraceae</taxon>
        <taxon>Thalassiosira</taxon>
    </lineage>
</organism>
<dbReference type="PaxDb" id="35128-Thaps5833"/>
<dbReference type="EMBL" id="CM000642">
    <property type="protein sequence ID" value="EED92219.1"/>
    <property type="molecule type" value="Genomic_DNA"/>
</dbReference>
<name>B8C412_THAPS</name>
<keyword evidence="2" id="KW-1185">Reference proteome</keyword>
<evidence type="ECO:0000313" key="2">
    <source>
        <dbReference type="Proteomes" id="UP000001449"/>
    </source>
</evidence>
<dbReference type="RefSeq" id="XP_002290467.1">
    <property type="nucleotide sequence ID" value="XM_002290431.1"/>
</dbReference>